<sequence>MDTQLPQSIGKALLVLSTLTQSGRSMRLTELSMRTGLAKSTTHRMLTALTSSGLVVRVGNHYLPQHVSAVPSPTPDSRCGTLRRLAPFLGDLLLRTGMTAGLAVLDGTNVNFMYRVYSHGDVRSSSDDTGSLPAHLSTAGRLLLAYDRPAARTLISKLGLDICAEAELGHALDRIRQAGLAESRSERSGTLCLAAPVRLPGRPVVAFTIRGKSGQVDRTQAQHWLRRVSETAMRAMLTAA</sequence>
<dbReference type="InterPro" id="IPR036388">
    <property type="entry name" value="WH-like_DNA-bd_sf"/>
</dbReference>
<dbReference type="EMBL" id="FNIX01000018">
    <property type="protein sequence ID" value="SDP88752.1"/>
    <property type="molecule type" value="Genomic_DNA"/>
</dbReference>
<dbReference type="InterPro" id="IPR005471">
    <property type="entry name" value="Tscrpt_reg_IclR_N"/>
</dbReference>
<protein>
    <submittedName>
        <fullName evidence="6">DNA-binding transcriptional regulator, IclR family</fullName>
    </submittedName>
</protein>
<evidence type="ECO:0000256" key="1">
    <source>
        <dbReference type="ARBA" id="ARBA00023015"/>
    </source>
</evidence>
<evidence type="ECO:0000256" key="3">
    <source>
        <dbReference type="ARBA" id="ARBA00023163"/>
    </source>
</evidence>
<evidence type="ECO:0000259" key="5">
    <source>
        <dbReference type="PROSITE" id="PS51078"/>
    </source>
</evidence>
<dbReference type="STRING" id="641025.SAMN05421507_118140"/>
<dbReference type="SMART" id="SM00346">
    <property type="entry name" value="HTH_ICLR"/>
    <property type="match status" value="1"/>
</dbReference>
<keyword evidence="1" id="KW-0805">Transcription regulation</keyword>
<dbReference type="GO" id="GO:0003677">
    <property type="term" value="F:DNA binding"/>
    <property type="evidence" value="ECO:0007669"/>
    <property type="project" value="UniProtKB-KW"/>
</dbReference>
<keyword evidence="3" id="KW-0804">Transcription</keyword>
<dbReference type="Gene3D" id="3.30.450.40">
    <property type="match status" value="1"/>
</dbReference>
<dbReference type="Pfam" id="PF01614">
    <property type="entry name" value="IclR_C"/>
    <property type="match status" value="1"/>
</dbReference>
<feature type="domain" description="IclR-ED" evidence="5">
    <location>
        <begin position="54"/>
        <end position="240"/>
    </location>
</feature>
<dbReference type="PANTHER" id="PTHR30136">
    <property type="entry name" value="HELIX-TURN-HELIX TRANSCRIPTIONAL REGULATOR, ICLR FAMILY"/>
    <property type="match status" value="1"/>
</dbReference>
<dbReference type="InterPro" id="IPR036390">
    <property type="entry name" value="WH_DNA-bd_sf"/>
</dbReference>
<evidence type="ECO:0000259" key="4">
    <source>
        <dbReference type="PROSITE" id="PS51077"/>
    </source>
</evidence>
<accession>A0A1H0WDH6</accession>
<dbReference type="GO" id="GO:0003700">
    <property type="term" value="F:DNA-binding transcription factor activity"/>
    <property type="evidence" value="ECO:0007669"/>
    <property type="project" value="TreeGrafter"/>
</dbReference>
<dbReference type="PROSITE" id="PS51078">
    <property type="entry name" value="ICLR_ED"/>
    <property type="match status" value="1"/>
</dbReference>
<dbReference type="Gene3D" id="1.10.10.10">
    <property type="entry name" value="Winged helix-like DNA-binding domain superfamily/Winged helix DNA-binding domain"/>
    <property type="match status" value="1"/>
</dbReference>
<dbReference type="PROSITE" id="PS51077">
    <property type="entry name" value="HTH_ICLR"/>
    <property type="match status" value="1"/>
</dbReference>
<dbReference type="InterPro" id="IPR029016">
    <property type="entry name" value="GAF-like_dom_sf"/>
</dbReference>
<reference evidence="7" key="1">
    <citation type="submission" date="2016-10" db="EMBL/GenBank/DDBJ databases">
        <authorList>
            <person name="Varghese N."/>
            <person name="Submissions S."/>
        </authorList>
    </citation>
    <scope>NUCLEOTIDE SEQUENCE [LARGE SCALE GENOMIC DNA]</scope>
    <source>
        <strain evidence="7">CGMCC 4.6609</strain>
    </source>
</reference>
<dbReference type="PANTHER" id="PTHR30136:SF35">
    <property type="entry name" value="HTH-TYPE TRANSCRIPTIONAL REGULATOR RV1719"/>
    <property type="match status" value="1"/>
</dbReference>
<proteinExistence type="predicted"/>
<evidence type="ECO:0000313" key="7">
    <source>
        <dbReference type="Proteomes" id="UP000199691"/>
    </source>
</evidence>
<feature type="domain" description="HTH iclR-type" evidence="4">
    <location>
        <begin position="6"/>
        <end position="65"/>
    </location>
</feature>
<keyword evidence="7" id="KW-1185">Reference proteome</keyword>
<evidence type="ECO:0000256" key="2">
    <source>
        <dbReference type="ARBA" id="ARBA00023125"/>
    </source>
</evidence>
<dbReference type="InterPro" id="IPR050707">
    <property type="entry name" value="HTH_MetabolicPath_Reg"/>
</dbReference>
<dbReference type="Proteomes" id="UP000199691">
    <property type="component" value="Unassembled WGS sequence"/>
</dbReference>
<dbReference type="InterPro" id="IPR014757">
    <property type="entry name" value="Tscrpt_reg_IclR_C"/>
</dbReference>
<dbReference type="Pfam" id="PF09339">
    <property type="entry name" value="HTH_IclR"/>
    <property type="match status" value="1"/>
</dbReference>
<gene>
    <name evidence="6" type="ORF">SAMN05421507_118140</name>
</gene>
<organism evidence="6 7">
    <name type="scientific">Lentzea jiangxiensis</name>
    <dbReference type="NCBI Taxonomy" id="641025"/>
    <lineage>
        <taxon>Bacteria</taxon>
        <taxon>Bacillati</taxon>
        <taxon>Actinomycetota</taxon>
        <taxon>Actinomycetes</taxon>
        <taxon>Pseudonocardiales</taxon>
        <taxon>Pseudonocardiaceae</taxon>
        <taxon>Lentzea</taxon>
    </lineage>
</organism>
<evidence type="ECO:0000313" key="6">
    <source>
        <dbReference type="EMBL" id="SDP88752.1"/>
    </source>
</evidence>
<dbReference type="SUPFAM" id="SSF55781">
    <property type="entry name" value="GAF domain-like"/>
    <property type="match status" value="1"/>
</dbReference>
<keyword evidence="2 6" id="KW-0238">DNA-binding</keyword>
<name>A0A1H0WDH6_9PSEU</name>
<dbReference type="GO" id="GO:0045892">
    <property type="term" value="P:negative regulation of DNA-templated transcription"/>
    <property type="evidence" value="ECO:0007669"/>
    <property type="project" value="TreeGrafter"/>
</dbReference>
<dbReference type="SUPFAM" id="SSF46785">
    <property type="entry name" value="Winged helix' DNA-binding domain"/>
    <property type="match status" value="1"/>
</dbReference>
<dbReference type="AlphaFoldDB" id="A0A1H0WDH6"/>